<name>A0ABV7UEU4_9HYPH</name>
<evidence type="ECO:0000313" key="3">
    <source>
        <dbReference type="Proteomes" id="UP001595704"/>
    </source>
</evidence>
<dbReference type="RefSeq" id="WP_191318063.1">
    <property type="nucleotide sequence ID" value="NZ_BNCG01000002.1"/>
</dbReference>
<reference evidence="3" key="1">
    <citation type="journal article" date="2019" name="Int. J. Syst. Evol. Microbiol.">
        <title>The Global Catalogue of Microorganisms (GCM) 10K type strain sequencing project: providing services to taxonomists for standard genome sequencing and annotation.</title>
        <authorList>
            <consortium name="The Broad Institute Genomics Platform"/>
            <consortium name="The Broad Institute Genome Sequencing Center for Infectious Disease"/>
            <person name="Wu L."/>
            <person name="Ma J."/>
        </authorList>
    </citation>
    <scope>NUCLEOTIDE SEQUENCE [LARGE SCALE GENOMIC DNA]</scope>
    <source>
        <strain evidence="3">KCTC 42282</strain>
    </source>
</reference>
<accession>A0ABV7UEU4</accession>
<proteinExistence type="predicted"/>
<feature type="region of interest" description="Disordered" evidence="1">
    <location>
        <begin position="171"/>
        <end position="192"/>
    </location>
</feature>
<gene>
    <name evidence="2" type="ORF">ACFONL_06375</name>
</gene>
<comment type="caution">
    <text evidence="2">The sequence shown here is derived from an EMBL/GenBank/DDBJ whole genome shotgun (WGS) entry which is preliminary data.</text>
</comment>
<protein>
    <submittedName>
        <fullName evidence="2">Uncharacterized protein</fullName>
    </submittedName>
</protein>
<sequence length="192" mass="21600">MPPASRSRNALRTRACPICLTTFEAKIKSRKIACSAPCAAELRAQGWASIREMWDGEGSKVRIARERRERASRVQPIGVAAAKLSPRSGRFETNINASVWIVIDPTGYRREVRNLRLWCEHNADLFAPHPWRNTYAGLRQVAKWLRGKSDSQISTWRGWSLADIPTRPVEHGWSISAQTPPARHPPADAVGR</sequence>
<dbReference type="Proteomes" id="UP001595704">
    <property type="component" value="Unassembled WGS sequence"/>
</dbReference>
<dbReference type="EMBL" id="JBHRYC010000026">
    <property type="protein sequence ID" value="MFC3637008.1"/>
    <property type="molecule type" value="Genomic_DNA"/>
</dbReference>
<evidence type="ECO:0000256" key="1">
    <source>
        <dbReference type="SAM" id="MobiDB-lite"/>
    </source>
</evidence>
<keyword evidence="3" id="KW-1185">Reference proteome</keyword>
<organism evidence="2 3">
    <name type="scientific">Camelimonas fluminis</name>
    <dbReference type="NCBI Taxonomy" id="1576911"/>
    <lineage>
        <taxon>Bacteria</taxon>
        <taxon>Pseudomonadati</taxon>
        <taxon>Pseudomonadota</taxon>
        <taxon>Alphaproteobacteria</taxon>
        <taxon>Hyphomicrobiales</taxon>
        <taxon>Chelatococcaceae</taxon>
        <taxon>Camelimonas</taxon>
    </lineage>
</organism>
<evidence type="ECO:0000313" key="2">
    <source>
        <dbReference type="EMBL" id="MFC3637008.1"/>
    </source>
</evidence>